<dbReference type="InParanoid" id="A0A168MT79"/>
<dbReference type="STRING" id="4829.A0A168MT79"/>
<dbReference type="InterPro" id="IPR040008">
    <property type="entry name" value="Ribosomal_mL46"/>
</dbReference>
<dbReference type="AlphaFoldDB" id="A0A168MT79"/>
<proteinExistence type="inferred from homology"/>
<dbReference type="GO" id="GO:0003735">
    <property type="term" value="F:structural constituent of ribosome"/>
    <property type="evidence" value="ECO:0007669"/>
    <property type="project" value="InterPro"/>
</dbReference>
<dbReference type="OMA" id="HPFENAF"/>
<dbReference type="Proteomes" id="UP000078561">
    <property type="component" value="Unassembled WGS sequence"/>
</dbReference>
<reference evidence="9" key="1">
    <citation type="submission" date="2016-04" db="EMBL/GenBank/DDBJ databases">
        <authorList>
            <person name="Evans L.H."/>
            <person name="Alamgir A."/>
            <person name="Owens N."/>
            <person name="Weber N.D."/>
            <person name="Virtaneva K."/>
            <person name="Barbian K."/>
            <person name="Babar A."/>
            <person name="Rosenke K."/>
        </authorList>
    </citation>
    <scope>NUCLEOTIDE SEQUENCE [LARGE SCALE GENOMIC DNA]</scope>
    <source>
        <strain evidence="9">CBS 101.48</strain>
    </source>
</reference>
<dbReference type="Pfam" id="PF11788">
    <property type="entry name" value="MRP-L46"/>
    <property type="match status" value="1"/>
</dbReference>
<sequence>MIKISQRLFSTTRPILQQPLVIKNSRIAASVILTRGPQITRDATPFEQAYFDYQEKLDRHDSAVFPQDFYFKKGSVAERRWKEDVQSRDAAMKDPSVSLSAAIQRDSTTPAATTTATTPIQLADRITQADKDNDIKKLDRALQRHLYLIVKQHNQWQFPQTDLQANEYLHEAKTTAAERQLQEACGKDMDVWFVGRQPISHLKQSPSRKEDTEGLKIFFMKARMYAGQAKPNNKDVSDYAWLTKEELATYLSPDYYKAIKDSLGDL</sequence>
<dbReference type="GO" id="GO:0005762">
    <property type="term" value="C:mitochondrial large ribosomal subunit"/>
    <property type="evidence" value="ECO:0007669"/>
    <property type="project" value="TreeGrafter"/>
</dbReference>
<dbReference type="PANTHER" id="PTHR13124">
    <property type="entry name" value="39S RIBOSOMAL PROTEIN L46, MITOCHONDRIAL PRECURSOR-RELATED"/>
    <property type="match status" value="1"/>
</dbReference>
<organism evidence="9">
    <name type="scientific">Absidia glauca</name>
    <name type="common">Pin mould</name>
    <dbReference type="NCBI Taxonomy" id="4829"/>
    <lineage>
        <taxon>Eukaryota</taxon>
        <taxon>Fungi</taxon>
        <taxon>Fungi incertae sedis</taxon>
        <taxon>Mucoromycota</taxon>
        <taxon>Mucoromycotina</taxon>
        <taxon>Mucoromycetes</taxon>
        <taxon>Mucorales</taxon>
        <taxon>Cunninghamellaceae</taxon>
        <taxon>Absidia</taxon>
    </lineage>
</organism>
<evidence type="ECO:0000256" key="3">
    <source>
        <dbReference type="ARBA" id="ARBA00022946"/>
    </source>
</evidence>
<evidence type="ECO:0000313" key="9">
    <source>
        <dbReference type="EMBL" id="SAL99151.1"/>
    </source>
</evidence>
<evidence type="ECO:0000256" key="5">
    <source>
        <dbReference type="ARBA" id="ARBA00023128"/>
    </source>
</evidence>
<keyword evidence="4" id="KW-0689">Ribosomal protein</keyword>
<keyword evidence="10" id="KW-1185">Reference proteome</keyword>
<evidence type="ECO:0000259" key="8">
    <source>
        <dbReference type="Pfam" id="PF11788"/>
    </source>
</evidence>
<dbReference type="EMBL" id="LT552482">
    <property type="protein sequence ID" value="SAL99151.1"/>
    <property type="molecule type" value="Genomic_DNA"/>
</dbReference>
<evidence type="ECO:0000256" key="7">
    <source>
        <dbReference type="ARBA" id="ARBA00035190"/>
    </source>
</evidence>
<feature type="domain" description="Large ribosomal subunit protein mL46 N-terminal" evidence="8">
    <location>
        <begin position="26"/>
        <end position="130"/>
    </location>
</feature>
<evidence type="ECO:0000256" key="2">
    <source>
        <dbReference type="ARBA" id="ARBA00009070"/>
    </source>
</evidence>
<accession>A0A168MT79</accession>
<name>A0A168MT79_ABSGL</name>
<dbReference type="SUPFAM" id="SSF55811">
    <property type="entry name" value="Nudix"/>
    <property type="match status" value="1"/>
</dbReference>
<dbReference type="Gene3D" id="3.90.79.10">
    <property type="entry name" value="Nucleoside Triphosphate Pyrophosphohydrolase"/>
    <property type="match status" value="1"/>
</dbReference>
<evidence type="ECO:0000256" key="1">
    <source>
        <dbReference type="ARBA" id="ARBA00004173"/>
    </source>
</evidence>
<evidence type="ECO:0000256" key="4">
    <source>
        <dbReference type="ARBA" id="ARBA00022980"/>
    </source>
</evidence>
<dbReference type="FunCoup" id="A0A168MT79">
    <property type="interactions" value="71"/>
</dbReference>
<protein>
    <recommendedName>
        <fullName evidence="7">Large ribosomal subunit protein mL46</fullName>
    </recommendedName>
</protein>
<dbReference type="OrthoDB" id="414075at2759"/>
<evidence type="ECO:0000313" key="10">
    <source>
        <dbReference type="Proteomes" id="UP000078561"/>
    </source>
</evidence>
<evidence type="ECO:0000256" key="6">
    <source>
        <dbReference type="ARBA" id="ARBA00023274"/>
    </source>
</evidence>
<dbReference type="PANTHER" id="PTHR13124:SF12">
    <property type="entry name" value="LARGE RIBOSOMAL SUBUNIT PROTEIN ML46"/>
    <property type="match status" value="1"/>
</dbReference>
<dbReference type="InterPro" id="IPR015797">
    <property type="entry name" value="NUDIX_hydrolase-like_dom_sf"/>
</dbReference>
<keyword evidence="6" id="KW-0687">Ribonucleoprotein</keyword>
<dbReference type="InterPro" id="IPR033650">
    <property type="entry name" value="Ribosomal_mL46_NUDIX"/>
</dbReference>
<comment type="subcellular location">
    <subcellularLocation>
        <location evidence="1">Mitochondrion</location>
    </subcellularLocation>
</comment>
<keyword evidence="5" id="KW-0496">Mitochondrion</keyword>
<comment type="similarity">
    <text evidence="2">Belongs to the mitochondrion-specific ribosomal protein mL46 family.</text>
</comment>
<keyword evidence="3" id="KW-0809">Transit peptide</keyword>
<gene>
    <name evidence="9" type="primary">ABSGL_04732.1 scaffold 5764</name>
</gene>
<dbReference type="CDD" id="cd04661">
    <property type="entry name" value="NUDIX_MRP_L46"/>
    <property type="match status" value="1"/>
</dbReference>
<dbReference type="InterPro" id="IPR021757">
    <property type="entry name" value="Ribosomal_mL46_N"/>
</dbReference>